<dbReference type="SUPFAM" id="SSF51419">
    <property type="entry name" value="PLP-binding barrel"/>
    <property type="match status" value="1"/>
</dbReference>
<evidence type="ECO:0000256" key="2">
    <source>
        <dbReference type="ARBA" id="ARBA00022898"/>
    </source>
</evidence>
<evidence type="ECO:0000313" key="6">
    <source>
        <dbReference type="Proteomes" id="UP001056429"/>
    </source>
</evidence>
<evidence type="ECO:0000313" key="5">
    <source>
        <dbReference type="EMBL" id="MCM1991211.1"/>
    </source>
</evidence>
<dbReference type="Proteomes" id="UP001056429">
    <property type="component" value="Unassembled WGS sequence"/>
</dbReference>
<comment type="cofactor">
    <cofactor evidence="1">
        <name>pyridoxal 5'-phosphate</name>
        <dbReference type="ChEBI" id="CHEBI:597326"/>
    </cofactor>
</comment>
<accession>A0A9J6P3S5</accession>
<dbReference type="GO" id="GO:0030170">
    <property type="term" value="F:pyridoxal phosphate binding"/>
    <property type="evidence" value="ECO:0007669"/>
    <property type="project" value="TreeGrafter"/>
</dbReference>
<dbReference type="Pfam" id="PF01168">
    <property type="entry name" value="Ala_racemase_N"/>
    <property type="match status" value="1"/>
</dbReference>
<feature type="domain" description="Alanine racemase N-terminal" evidence="4">
    <location>
        <begin position="11"/>
        <end position="229"/>
    </location>
</feature>
<comment type="caution">
    <text evidence="5">The sequence shown here is derived from an EMBL/GenBank/DDBJ whole genome shotgun (WGS) entry which is preliminary data.</text>
</comment>
<keyword evidence="6" id="KW-1185">Reference proteome</keyword>
<protein>
    <submittedName>
        <fullName evidence="5">Alanine racemase</fullName>
        <ecNumber evidence="5">5.1.1.1</ecNumber>
    </submittedName>
</protein>
<dbReference type="GO" id="GO:0005829">
    <property type="term" value="C:cytosol"/>
    <property type="evidence" value="ECO:0007669"/>
    <property type="project" value="TreeGrafter"/>
</dbReference>
<dbReference type="AlphaFoldDB" id="A0A9J6P3S5"/>
<organism evidence="5 6">
    <name type="scientific">Oceanirhabdus seepicola</name>
    <dbReference type="NCBI Taxonomy" id="2828781"/>
    <lineage>
        <taxon>Bacteria</taxon>
        <taxon>Bacillati</taxon>
        <taxon>Bacillota</taxon>
        <taxon>Clostridia</taxon>
        <taxon>Eubacteriales</taxon>
        <taxon>Clostridiaceae</taxon>
        <taxon>Oceanirhabdus</taxon>
    </lineage>
</organism>
<reference evidence="5" key="2">
    <citation type="submission" date="2021-04" db="EMBL/GenBank/DDBJ databases">
        <authorList>
            <person name="Dong X."/>
        </authorList>
    </citation>
    <scope>NUCLEOTIDE SEQUENCE</scope>
    <source>
        <strain evidence="5">ZWT</strain>
    </source>
</reference>
<evidence type="ECO:0000256" key="3">
    <source>
        <dbReference type="ARBA" id="ARBA00023235"/>
    </source>
</evidence>
<dbReference type="InterPro" id="IPR029066">
    <property type="entry name" value="PLP-binding_barrel"/>
</dbReference>
<dbReference type="Gene3D" id="3.20.20.10">
    <property type="entry name" value="Alanine racemase"/>
    <property type="match status" value="1"/>
</dbReference>
<dbReference type="RefSeq" id="WP_250860317.1">
    <property type="nucleotide sequence ID" value="NZ_JAGSOJ010000003.1"/>
</dbReference>
<proteinExistence type="predicted"/>
<reference evidence="5" key="1">
    <citation type="journal article" date="2021" name="mSystems">
        <title>Bacteria and Archaea Synergistically Convert Glycine Betaine to Biogenic Methane in the Formosa Cold Seep of the South China Sea.</title>
        <authorList>
            <person name="Li L."/>
            <person name="Zhang W."/>
            <person name="Zhang S."/>
            <person name="Song L."/>
            <person name="Sun Q."/>
            <person name="Zhang H."/>
            <person name="Xiang H."/>
            <person name="Dong X."/>
        </authorList>
    </citation>
    <scope>NUCLEOTIDE SEQUENCE</scope>
    <source>
        <strain evidence="5">ZWT</strain>
    </source>
</reference>
<dbReference type="PANTHER" id="PTHR30511">
    <property type="entry name" value="ALANINE RACEMASE"/>
    <property type="match status" value="1"/>
</dbReference>
<dbReference type="PANTHER" id="PTHR30511:SF3">
    <property type="entry name" value="LYSINE RACEMASE"/>
    <property type="match status" value="1"/>
</dbReference>
<sequence>MNSGKYPQLEIALNKISSNYKHMEKVCSTYGIAITTIIKGVNGLTKVAESMYKAGSSSFGSSRLHQLKNIKEHLKHIETMLVRIPMITEVEDMVKFVDISLNSEESTLEFINEVCKKNDITHKVILMCDLGDLREGIFELDKIIRVAKRIEFEFENVILYGLGTNLSCLGSIVPTVKNLSRLVNIASSIEENIGRKLQVISGGGTTSLPLVFNGEMPHRINHLRVGEGILLARDLKDYFKLDMRGFYTDTFVLHAEIVEVQIKPSYPIGTMFIDAFGNKPSYEDKGLRKRAIVAVGNQDIGSSTKLISKLHGLDIIGSSSDHVVMDYTDTNVDLKVGDIIDFELYYQALLFLTGSSDVSKVFKY</sequence>
<dbReference type="EMBL" id="JAGSOJ010000003">
    <property type="protein sequence ID" value="MCM1991211.1"/>
    <property type="molecule type" value="Genomic_DNA"/>
</dbReference>
<name>A0A9J6P3S5_9CLOT</name>
<dbReference type="InterPro" id="IPR000821">
    <property type="entry name" value="Ala_racemase"/>
</dbReference>
<evidence type="ECO:0000256" key="1">
    <source>
        <dbReference type="ARBA" id="ARBA00001933"/>
    </source>
</evidence>
<keyword evidence="3 5" id="KW-0413">Isomerase</keyword>
<evidence type="ECO:0000259" key="4">
    <source>
        <dbReference type="Pfam" id="PF01168"/>
    </source>
</evidence>
<gene>
    <name evidence="5" type="ORF">KDK92_15865</name>
</gene>
<keyword evidence="2" id="KW-0663">Pyridoxal phosphate</keyword>
<dbReference type="EC" id="5.1.1.1" evidence="5"/>
<dbReference type="InterPro" id="IPR001608">
    <property type="entry name" value="Ala_racemase_N"/>
</dbReference>
<dbReference type="GO" id="GO:0008784">
    <property type="term" value="F:alanine racemase activity"/>
    <property type="evidence" value="ECO:0007669"/>
    <property type="project" value="UniProtKB-EC"/>
</dbReference>